<proteinExistence type="predicted"/>
<name>A0ABP0NNX7_9DINO</name>
<evidence type="ECO:0000256" key="1">
    <source>
        <dbReference type="SAM" id="MobiDB-lite"/>
    </source>
</evidence>
<evidence type="ECO:0000313" key="3">
    <source>
        <dbReference type="EMBL" id="CAK9076907.1"/>
    </source>
</evidence>
<gene>
    <name evidence="2" type="ORF">CCMP2556_LOCUS31891</name>
    <name evidence="3" type="ORF">CCMP2556_LOCUS37906</name>
</gene>
<dbReference type="EMBL" id="CAXAMN010023349">
    <property type="protein sequence ID" value="CAK9076907.1"/>
    <property type="molecule type" value="Genomic_DNA"/>
</dbReference>
<evidence type="ECO:0000313" key="4">
    <source>
        <dbReference type="Proteomes" id="UP001642484"/>
    </source>
</evidence>
<dbReference type="EMBL" id="CAXAMN010021953">
    <property type="protein sequence ID" value="CAK9064867.1"/>
    <property type="molecule type" value="Genomic_DNA"/>
</dbReference>
<comment type="caution">
    <text evidence="2">The sequence shown here is derived from an EMBL/GenBank/DDBJ whole genome shotgun (WGS) entry which is preliminary data.</text>
</comment>
<feature type="compositionally biased region" description="Basic residues" evidence="1">
    <location>
        <begin position="30"/>
        <end position="52"/>
    </location>
</feature>
<evidence type="ECO:0000313" key="2">
    <source>
        <dbReference type="EMBL" id="CAK9064867.1"/>
    </source>
</evidence>
<keyword evidence="4" id="KW-1185">Reference proteome</keyword>
<dbReference type="Proteomes" id="UP001642484">
    <property type="component" value="Unassembled WGS sequence"/>
</dbReference>
<protein>
    <submittedName>
        <fullName evidence="2">Uncharacterized protein</fullName>
    </submittedName>
</protein>
<feature type="region of interest" description="Disordered" evidence="1">
    <location>
        <begin position="1"/>
        <end position="52"/>
    </location>
</feature>
<feature type="compositionally biased region" description="Basic residues" evidence="1">
    <location>
        <begin position="1"/>
        <end position="22"/>
    </location>
</feature>
<reference evidence="2 4" key="1">
    <citation type="submission" date="2024-02" db="EMBL/GenBank/DDBJ databases">
        <authorList>
            <person name="Chen Y."/>
            <person name="Shah S."/>
            <person name="Dougan E. K."/>
            <person name="Thang M."/>
            <person name="Chan C."/>
        </authorList>
    </citation>
    <scope>NUCLEOTIDE SEQUENCE [LARGE SCALE GENOMIC DNA]</scope>
</reference>
<organism evidence="2 4">
    <name type="scientific">Durusdinium trenchii</name>
    <dbReference type="NCBI Taxonomy" id="1381693"/>
    <lineage>
        <taxon>Eukaryota</taxon>
        <taxon>Sar</taxon>
        <taxon>Alveolata</taxon>
        <taxon>Dinophyceae</taxon>
        <taxon>Suessiales</taxon>
        <taxon>Symbiodiniaceae</taxon>
        <taxon>Durusdinium</taxon>
    </lineage>
</organism>
<sequence>MSVARPKFKAQSPKKAHSKGKHVQPTAAKSKAKPVAKPKARQVKENKKKACQVKETKKKGLKNDYNNIYSRTYHWYKRSGATKEQAGRSLFETMFFWGGGP</sequence>
<accession>A0ABP0NNX7</accession>